<dbReference type="AlphaFoldDB" id="A0A4V1RWW2"/>
<dbReference type="Proteomes" id="UP000290407">
    <property type="component" value="Unassembled WGS sequence"/>
</dbReference>
<proteinExistence type="predicted"/>
<gene>
    <name evidence="1" type="ORF">EQG79_05870</name>
</gene>
<evidence type="ECO:0000313" key="1">
    <source>
        <dbReference type="EMBL" id="RYC71658.1"/>
    </source>
</evidence>
<accession>A0A4V1RWW2</accession>
<dbReference type="EMBL" id="SBLB01000001">
    <property type="protein sequence ID" value="RYC71658.1"/>
    <property type="molecule type" value="Genomic_DNA"/>
</dbReference>
<dbReference type="RefSeq" id="WP_129600561.1">
    <property type="nucleotide sequence ID" value="NZ_SBLB01000001.1"/>
</dbReference>
<evidence type="ECO:0000313" key="2">
    <source>
        <dbReference type="Proteomes" id="UP000290407"/>
    </source>
</evidence>
<organism evidence="1 2">
    <name type="scientific">Spirosoma sordidisoli</name>
    <dbReference type="NCBI Taxonomy" id="2502893"/>
    <lineage>
        <taxon>Bacteria</taxon>
        <taxon>Pseudomonadati</taxon>
        <taxon>Bacteroidota</taxon>
        <taxon>Cytophagia</taxon>
        <taxon>Cytophagales</taxon>
        <taxon>Cytophagaceae</taxon>
        <taxon>Spirosoma</taxon>
    </lineage>
</organism>
<keyword evidence="2" id="KW-1185">Reference proteome</keyword>
<name>A0A4V1RWW2_9BACT</name>
<protein>
    <submittedName>
        <fullName evidence="1">Uncharacterized protein</fullName>
    </submittedName>
</protein>
<reference evidence="1 2" key="1">
    <citation type="submission" date="2019-01" db="EMBL/GenBank/DDBJ databases">
        <title>Spirosoma flava sp. nov., a propanil-degrading bacterium isolated from herbicide-contaminated soil.</title>
        <authorList>
            <person name="Zhang L."/>
            <person name="Jiang J.-D."/>
        </authorList>
    </citation>
    <scope>NUCLEOTIDE SEQUENCE [LARGE SCALE GENOMIC DNA]</scope>
    <source>
        <strain evidence="1 2">TY50</strain>
    </source>
</reference>
<sequence length="437" mass="51310">MNKFTFHPSQVTVLLDATMTYVRHYQKVSTKSIAKELEISASYFYGLKNPNNHLSYETRKNYLVRLLKKYKLSILVNDNGEIGFIHEDKESYYIHDCYIYLFEKDTKVLKLLEGRIDVLEQNYTFRDIKNDESYIGSYTLNNGSTLCKIYEKPVIANSEEWSLLTDDYYINKNQKNDEENNEIRYAPAKLIYEISIAGDLSTIENNCFFGSFTRDIGYSNILSGRIFISTEKINDSTDYINTYLTNQKFHEFYDHSITVKNINDLKPLVEYFNNKFKFIEIEIPKELVTSYQQFLSFFTNYVEITKGKNIKFDVLKRNESLIIDMELVDESITVSDFEIYLSEYINFTKKNIDSLSVNIETPITKEGFDIFVLELKQQITNLKHSMELANLKNSMLQKENDRIYTLLERITNKDNIIHAQLINGGNQQFADIIKHDL</sequence>
<comment type="caution">
    <text evidence="1">The sequence shown here is derived from an EMBL/GenBank/DDBJ whole genome shotgun (WGS) entry which is preliminary data.</text>
</comment>